<dbReference type="HOGENOM" id="CLU_2247738_0_0_6"/>
<dbReference type="KEGG" id="pfl:PFL_6279"/>
<sequence>MLATAKLSSRYQCINHFGRCLHGVFVAQVINEFATDDRVQGHELVLRISRIDLSSLVDSKVLDAVLLQIAHQVRHMQISIKTAIRKFDHGLILVNKWVGLSRWL</sequence>
<evidence type="ECO:0000313" key="1">
    <source>
        <dbReference type="EMBL" id="AAY93028.2"/>
    </source>
</evidence>
<evidence type="ECO:0000313" key="2">
    <source>
        <dbReference type="Proteomes" id="UP000008540"/>
    </source>
</evidence>
<accession>Q4KA69</accession>
<reference evidence="1 2" key="1">
    <citation type="journal article" date="2005" name="Nat. Biotechnol.">
        <title>Complete genome sequence of the plant commensal Pseudomonas fluorescens Pf-5.</title>
        <authorList>
            <person name="Paulsen I.T."/>
            <person name="Press C.M."/>
            <person name="Ravel J."/>
            <person name="Kobayashi D.Y."/>
            <person name="Myers G.S."/>
            <person name="Mavrodi D.V."/>
            <person name="DeBoy R.T."/>
            <person name="Seshadri R."/>
            <person name="Ren Q."/>
            <person name="Madupu R."/>
            <person name="Dodson R.J."/>
            <person name="Durkin A.S."/>
            <person name="Brinkac L.M."/>
            <person name="Daugherty S.C."/>
            <person name="Sullivan S.A."/>
            <person name="Rosovitz M.J."/>
            <person name="Gwinn M.L."/>
            <person name="Zhou L."/>
            <person name="Schneider D.J."/>
            <person name="Cartinhour S.W."/>
            <person name="Nelson W.C."/>
            <person name="Weidman J."/>
            <person name="Watkins K."/>
            <person name="Tran K."/>
            <person name="Khouri H."/>
            <person name="Pierson E.A."/>
            <person name="Pierson L.S.III."/>
            <person name="Thomashow L.S."/>
            <person name="Loper J.E."/>
        </authorList>
    </citation>
    <scope>NUCLEOTIDE SEQUENCE [LARGE SCALE GENOMIC DNA]</scope>
    <source>
        <strain evidence="2">ATCC BAA-477 / NRRL B-23932 / Pf-5</strain>
    </source>
</reference>
<dbReference type="EMBL" id="CP000076">
    <property type="protein sequence ID" value="AAY93028.2"/>
    <property type="molecule type" value="Genomic_DNA"/>
</dbReference>
<dbReference type="Proteomes" id="UP000008540">
    <property type="component" value="Chromosome"/>
</dbReference>
<organism evidence="1 2">
    <name type="scientific">Pseudomonas fluorescens (strain ATCC BAA-477 / NRRL B-23932 / Pf-5)</name>
    <dbReference type="NCBI Taxonomy" id="220664"/>
    <lineage>
        <taxon>Bacteria</taxon>
        <taxon>Pseudomonadati</taxon>
        <taxon>Pseudomonadota</taxon>
        <taxon>Gammaproteobacteria</taxon>
        <taxon>Pseudomonadales</taxon>
        <taxon>Pseudomonadaceae</taxon>
        <taxon>Pseudomonas</taxon>
    </lineage>
</organism>
<dbReference type="STRING" id="220664.PFL_6279"/>
<dbReference type="AlphaFoldDB" id="Q4KA69"/>
<protein>
    <submittedName>
        <fullName evidence="1">Uncharacterized protein</fullName>
    </submittedName>
</protein>
<gene>
    <name evidence="1" type="ordered locus">PFL_6279</name>
</gene>
<proteinExistence type="predicted"/>
<name>Q4KA69_PSEF5</name>